<evidence type="ECO:0000313" key="2">
    <source>
        <dbReference type="Proteomes" id="UP000199062"/>
    </source>
</evidence>
<proteinExistence type="predicted"/>
<reference evidence="1 2" key="1">
    <citation type="submission" date="2016-10" db="EMBL/GenBank/DDBJ databases">
        <authorList>
            <person name="de Groot N.N."/>
        </authorList>
    </citation>
    <scope>NUCLEOTIDE SEQUENCE [LARGE SCALE GENOMIC DNA]</scope>
    <source>
        <strain evidence="1 2">CGMCC 1.10457</strain>
    </source>
</reference>
<name>A0A1I6LYZ7_9EURY</name>
<dbReference type="PANTHER" id="PTHR21530">
    <property type="entry name" value="PHEROMONE SHUTDOWN PROTEIN"/>
    <property type="match status" value="1"/>
</dbReference>
<gene>
    <name evidence="1" type="ORF">SAMN05216559_3468</name>
</gene>
<dbReference type="STRING" id="767519.SAMN05216559_3468"/>
<protein>
    <recommendedName>
        <fullName evidence="3">TraB family protein</fullName>
    </recommendedName>
</protein>
<accession>A0A1I6LYZ7</accession>
<dbReference type="InterPro" id="IPR046345">
    <property type="entry name" value="TraB_PrgY-like"/>
</dbReference>
<dbReference type="OrthoDB" id="204416at2157"/>
<dbReference type="RefSeq" id="WP_089818011.1">
    <property type="nucleotide sequence ID" value="NZ_FOZK01000003.1"/>
</dbReference>
<sequence length="267" mass="28697">MSDVPRRDPAALLADPRINSEQLRLYDDPDGCPVLVVGCVHDHPASTFRARALVESLRPDVVGVELPRLALPLFERVGRDANGDASTGGEMSAALAAAANTGADRTGIDTLGPRFARSLLSELRRESASLDTLERVLGSVSDVAGHALSCRLSAALGRFGTAAPVNDRANEHDIGRDATPSMQAEDEHRQLTRSLSVLRAFEQPLANDVVDAAREETMVASLADVRQRGSVVAVVGFDHLSGMTKLLDARGWTRYDPDAESLERFLH</sequence>
<evidence type="ECO:0008006" key="3">
    <source>
        <dbReference type="Google" id="ProtNLM"/>
    </source>
</evidence>
<keyword evidence="2" id="KW-1185">Reference proteome</keyword>
<dbReference type="PANTHER" id="PTHR21530:SF7">
    <property type="entry name" value="TRAB DOMAIN-CONTAINING PROTEIN"/>
    <property type="match status" value="1"/>
</dbReference>
<dbReference type="AlphaFoldDB" id="A0A1I6LYZ7"/>
<dbReference type="EMBL" id="FOZK01000003">
    <property type="protein sequence ID" value="SFS08608.1"/>
    <property type="molecule type" value="Genomic_DNA"/>
</dbReference>
<dbReference type="Proteomes" id="UP000199062">
    <property type="component" value="Unassembled WGS sequence"/>
</dbReference>
<evidence type="ECO:0000313" key="1">
    <source>
        <dbReference type="EMBL" id="SFS08608.1"/>
    </source>
</evidence>
<organism evidence="1 2">
    <name type="scientific">Halomicrobium zhouii</name>
    <dbReference type="NCBI Taxonomy" id="767519"/>
    <lineage>
        <taxon>Archaea</taxon>
        <taxon>Methanobacteriati</taxon>
        <taxon>Methanobacteriota</taxon>
        <taxon>Stenosarchaea group</taxon>
        <taxon>Halobacteria</taxon>
        <taxon>Halobacteriales</taxon>
        <taxon>Haloarculaceae</taxon>
        <taxon>Halomicrobium</taxon>
    </lineage>
</organism>